<dbReference type="Proteomes" id="UP001299265">
    <property type="component" value="Unassembled WGS sequence"/>
</dbReference>
<dbReference type="SFLD" id="SFLDS00003">
    <property type="entry name" value="Haloacid_Dehalogenase"/>
    <property type="match status" value="1"/>
</dbReference>
<dbReference type="SFLD" id="SFLDG01140">
    <property type="entry name" value="C2.B:_Phosphomannomutase_and_P"/>
    <property type="match status" value="1"/>
</dbReference>
<keyword evidence="2" id="KW-1185">Reference proteome</keyword>
<keyword evidence="1" id="KW-0378">Hydrolase</keyword>
<dbReference type="PANTHER" id="PTHR10000">
    <property type="entry name" value="PHOSPHOSERINE PHOSPHATASE"/>
    <property type="match status" value="1"/>
</dbReference>
<dbReference type="Gene3D" id="3.30.1240.10">
    <property type="match status" value="1"/>
</dbReference>
<dbReference type="Pfam" id="PF08282">
    <property type="entry name" value="Hydrolase_3"/>
    <property type="match status" value="1"/>
</dbReference>
<dbReference type="GO" id="GO:0000287">
    <property type="term" value="F:magnesium ion binding"/>
    <property type="evidence" value="ECO:0007669"/>
    <property type="project" value="TreeGrafter"/>
</dbReference>
<dbReference type="InterPro" id="IPR000150">
    <property type="entry name" value="Cof"/>
</dbReference>
<gene>
    <name evidence="1" type="ORF">LQE92_06990</name>
</gene>
<protein>
    <submittedName>
        <fullName evidence="1">HAD family hydrolase</fullName>
    </submittedName>
</protein>
<dbReference type="NCBIfam" id="TIGR00099">
    <property type="entry name" value="Cof-subfamily"/>
    <property type="match status" value="1"/>
</dbReference>
<proteinExistence type="predicted"/>
<reference evidence="1 2" key="1">
    <citation type="submission" date="2021-11" db="EMBL/GenBank/DDBJ databases">
        <title>Lacrimispora sp. nov. NSJ-141 isolated from human feces.</title>
        <authorList>
            <person name="Abdugheni R."/>
        </authorList>
    </citation>
    <scope>NUCLEOTIDE SEQUENCE [LARGE SCALE GENOMIC DNA]</scope>
    <source>
        <strain evidence="1 2">NSJ-141</strain>
    </source>
</reference>
<evidence type="ECO:0000313" key="1">
    <source>
        <dbReference type="EMBL" id="MCD2492377.1"/>
    </source>
</evidence>
<dbReference type="NCBIfam" id="TIGR01484">
    <property type="entry name" value="HAD-SF-IIB"/>
    <property type="match status" value="1"/>
</dbReference>
<name>A0AAP2RHS2_9FIRM</name>
<dbReference type="EMBL" id="JAJNOR010000004">
    <property type="protein sequence ID" value="MCD2492377.1"/>
    <property type="molecule type" value="Genomic_DNA"/>
</dbReference>
<dbReference type="PANTHER" id="PTHR10000:SF53">
    <property type="entry name" value="5-AMINO-6-(5-PHOSPHO-D-RIBITYLAMINO)URACIL PHOSPHATASE YBJI-RELATED"/>
    <property type="match status" value="1"/>
</dbReference>
<dbReference type="InterPro" id="IPR023214">
    <property type="entry name" value="HAD_sf"/>
</dbReference>
<accession>A0AAP2RHS2</accession>
<dbReference type="GO" id="GO:0005829">
    <property type="term" value="C:cytosol"/>
    <property type="evidence" value="ECO:0007669"/>
    <property type="project" value="TreeGrafter"/>
</dbReference>
<dbReference type="InterPro" id="IPR006379">
    <property type="entry name" value="HAD-SF_hydro_IIB"/>
</dbReference>
<evidence type="ECO:0000313" key="2">
    <source>
        <dbReference type="Proteomes" id="UP001299265"/>
    </source>
</evidence>
<dbReference type="Gene3D" id="3.40.50.1000">
    <property type="entry name" value="HAD superfamily/HAD-like"/>
    <property type="match status" value="1"/>
</dbReference>
<comment type="caution">
    <text evidence="1">The sequence shown here is derived from an EMBL/GenBank/DDBJ whole genome shotgun (WGS) entry which is preliminary data.</text>
</comment>
<organism evidence="1 2">
    <name type="scientific">Lientehia hominis</name>
    <dbReference type="NCBI Taxonomy" id="2897778"/>
    <lineage>
        <taxon>Bacteria</taxon>
        <taxon>Bacillati</taxon>
        <taxon>Bacillota</taxon>
        <taxon>Clostridia</taxon>
        <taxon>Lachnospirales</taxon>
        <taxon>Lachnospiraceae</taxon>
        <taxon>Lientehia</taxon>
    </lineage>
</organism>
<sequence length="268" mass="29961">MIKLIVTDIDGTLVEDGANTLPEGMMETIEALIDRGIVFVAASGRSLVSLERLFEPIKEKIYYAACNGTLVGPYRNLMFTENLEKDLLRELLRDAREYKDAVAFLTGAGIMYSDTQDEKLLQWLTEGYRENITRVPDIAQMPDDFVKLSIYDRNRRSGETFRPFCKKWDGVVSMATAGAMWLDVYKIGVNKGTAVKKLQELLGVSREETLAFGDQQNDIEMLGKAYHSYAIGNALPEVKAVARYVADSNVNGGALKVFRSLLQKGSHK</sequence>
<dbReference type="InterPro" id="IPR036412">
    <property type="entry name" value="HAD-like_sf"/>
</dbReference>
<dbReference type="SUPFAM" id="SSF56784">
    <property type="entry name" value="HAD-like"/>
    <property type="match status" value="1"/>
</dbReference>
<dbReference type="RefSeq" id="WP_231062282.1">
    <property type="nucleotide sequence ID" value="NZ_JAJNOR010000004.1"/>
</dbReference>
<dbReference type="GO" id="GO:0016791">
    <property type="term" value="F:phosphatase activity"/>
    <property type="evidence" value="ECO:0007669"/>
    <property type="project" value="UniProtKB-ARBA"/>
</dbReference>
<dbReference type="AlphaFoldDB" id="A0AAP2RHS2"/>